<dbReference type="HAMAP" id="MF_00083">
    <property type="entry name" value="Pept_tRNA_hydro_bact"/>
    <property type="match status" value="1"/>
</dbReference>
<protein>
    <recommendedName>
        <fullName evidence="6 7">Peptidyl-tRNA hydrolase</fullName>
        <shortName evidence="7">Pth</shortName>
        <ecNumber evidence="1 7">3.1.1.29</ecNumber>
    </recommendedName>
</protein>
<proteinExistence type="inferred from homology"/>
<dbReference type="InterPro" id="IPR001328">
    <property type="entry name" value="Pept_tRNA_hydro"/>
</dbReference>
<evidence type="ECO:0000256" key="2">
    <source>
        <dbReference type="ARBA" id="ARBA00022555"/>
    </source>
</evidence>
<dbReference type="InterPro" id="IPR018171">
    <property type="entry name" value="Pept_tRNA_hydro_CS"/>
</dbReference>
<dbReference type="PANTHER" id="PTHR17224">
    <property type="entry name" value="PEPTIDYL-TRNA HYDROLASE"/>
    <property type="match status" value="1"/>
</dbReference>
<feature type="binding site" evidence="7">
    <location>
        <position position="119"/>
    </location>
    <ligand>
        <name>tRNA</name>
        <dbReference type="ChEBI" id="CHEBI:17843"/>
    </ligand>
</feature>
<evidence type="ECO:0000313" key="9">
    <source>
        <dbReference type="Proteomes" id="UP001156664"/>
    </source>
</evidence>
<comment type="similarity">
    <text evidence="5 7">Belongs to the PTH family.</text>
</comment>
<dbReference type="SUPFAM" id="SSF53178">
    <property type="entry name" value="Peptidyl-tRNA hydrolase-like"/>
    <property type="match status" value="1"/>
</dbReference>
<dbReference type="NCBIfam" id="TIGR00447">
    <property type="entry name" value="pth"/>
    <property type="match status" value="1"/>
</dbReference>
<name>A0ABQ5YTN1_9BURK</name>
<dbReference type="EC" id="3.1.1.29" evidence="1 7"/>
<keyword evidence="3 7" id="KW-0378">Hydrolase</keyword>
<comment type="subunit">
    <text evidence="7">Monomer.</text>
</comment>
<feature type="binding site" evidence="7">
    <location>
        <position position="20"/>
    </location>
    <ligand>
        <name>tRNA</name>
        <dbReference type="ChEBI" id="CHEBI:17843"/>
    </ligand>
</feature>
<dbReference type="InterPro" id="IPR036416">
    <property type="entry name" value="Pept_tRNA_hydro_sf"/>
</dbReference>
<comment type="catalytic activity">
    <reaction evidence="7">
        <text>an N-acyl-L-alpha-aminoacyl-tRNA + H2O = an N-acyl-L-amino acid + a tRNA + H(+)</text>
        <dbReference type="Rhea" id="RHEA:54448"/>
        <dbReference type="Rhea" id="RHEA-COMP:10123"/>
        <dbReference type="Rhea" id="RHEA-COMP:13883"/>
        <dbReference type="ChEBI" id="CHEBI:15377"/>
        <dbReference type="ChEBI" id="CHEBI:15378"/>
        <dbReference type="ChEBI" id="CHEBI:59874"/>
        <dbReference type="ChEBI" id="CHEBI:78442"/>
        <dbReference type="ChEBI" id="CHEBI:138191"/>
        <dbReference type="EC" id="3.1.1.29"/>
    </reaction>
</comment>
<dbReference type="PANTHER" id="PTHR17224:SF1">
    <property type="entry name" value="PEPTIDYL-TRNA HYDROLASE"/>
    <property type="match status" value="1"/>
</dbReference>
<sequence>MPAQKPIRLIVGLCNPGPEYVDTRHNAGAWYTEALAQDLGAQFKHESRFFGDLARVKVQGEDLWILMPTTYMNRSGQAVLAVASFFKILPDEILVAHDELDVLPGQLKIKKGGGNAGHNGLKDISAKLGTPDFWRARIGIGHPRSLGLNQGVADFVLHRPSADHQNQIADCIEILLKNTPLMLQGNIAMATTRVHTEVDKAWKARQTPAKGEAGNAA</sequence>
<dbReference type="Pfam" id="PF01195">
    <property type="entry name" value="Pept_tRNA_hydro"/>
    <property type="match status" value="1"/>
</dbReference>
<keyword evidence="7" id="KW-0963">Cytoplasm</keyword>
<dbReference type="Gene3D" id="3.40.50.1470">
    <property type="entry name" value="Peptidyl-tRNA hydrolase"/>
    <property type="match status" value="1"/>
</dbReference>
<dbReference type="RefSeq" id="WP_284282164.1">
    <property type="nucleotide sequence ID" value="NZ_BSOJ01000030.1"/>
</dbReference>
<evidence type="ECO:0000256" key="4">
    <source>
        <dbReference type="ARBA" id="ARBA00022884"/>
    </source>
</evidence>
<reference evidence="9" key="1">
    <citation type="journal article" date="2019" name="Int. J. Syst. Evol. Microbiol.">
        <title>The Global Catalogue of Microorganisms (GCM) 10K type strain sequencing project: providing services to taxonomists for standard genome sequencing and annotation.</title>
        <authorList>
            <consortium name="The Broad Institute Genomics Platform"/>
            <consortium name="The Broad Institute Genome Sequencing Center for Infectious Disease"/>
            <person name="Wu L."/>
            <person name="Ma J."/>
        </authorList>
    </citation>
    <scope>NUCLEOTIDE SEQUENCE [LARGE SCALE GENOMIC DNA]</scope>
    <source>
        <strain evidence="9">NBRC 105857</strain>
    </source>
</reference>
<dbReference type="GO" id="GO:0016787">
    <property type="term" value="F:hydrolase activity"/>
    <property type="evidence" value="ECO:0007669"/>
    <property type="project" value="UniProtKB-KW"/>
</dbReference>
<comment type="function">
    <text evidence="7">Catalyzes the release of premature peptidyl moieties from peptidyl-tRNA molecules trapped in stalled 50S ribosomal subunits, and thus maintains levels of free tRNAs and 50S ribosomes.</text>
</comment>
<keyword evidence="2 7" id="KW-0820">tRNA-binding</keyword>
<feature type="binding site" evidence="7">
    <location>
        <position position="71"/>
    </location>
    <ligand>
        <name>tRNA</name>
        <dbReference type="ChEBI" id="CHEBI:17843"/>
    </ligand>
</feature>
<comment type="function">
    <text evidence="7">Hydrolyzes ribosome-free peptidyl-tRNAs (with 1 or more amino acids incorporated), which drop off the ribosome during protein synthesis, or as a result of ribosome stalling.</text>
</comment>
<evidence type="ECO:0000256" key="1">
    <source>
        <dbReference type="ARBA" id="ARBA00013260"/>
    </source>
</evidence>
<evidence type="ECO:0000313" key="8">
    <source>
        <dbReference type="EMBL" id="GLR27402.1"/>
    </source>
</evidence>
<dbReference type="EMBL" id="BSOJ01000030">
    <property type="protein sequence ID" value="GLR27402.1"/>
    <property type="molecule type" value="Genomic_DNA"/>
</dbReference>
<comment type="subcellular location">
    <subcellularLocation>
        <location evidence="7">Cytoplasm</location>
    </subcellularLocation>
</comment>
<dbReference type="CDD" id="cd00462">
    <property type="entry name" value="PTH"/>
    <property type="match status" value="1"/>
</dbReference>
<keyword evidence="4 7" id="KW-0694">RNA-binding</keyword>
<gene>
    <name evidence="7 8" type="primary">pth</name>
    <name evidence="8" type="ORF">GCM10007875_24930</name>
</gene>
<evidence type="ECO:0000256" key="5">
    <source>
        <dbReference type="ARBA" id="ARBA00038063"/>
    </source>
</evidence>
<feature type="binding site" evidence="7">
    <location>
        <position position="73"/>
    </location>
    <ligand>
        <name>tRNA</name>
        <dbReference type="ChEBI" id="CHEBI:17843"/>
    </ligand>
</feature>
<dbReference type="PROSITE" id="PS01196">
    <property type="entry name" value="PEPT_TRNA_HYDROL_2"/>
    <property type="match status" value="1"/>
</dbReference>
<evidence type="ECO:0000256" key="3">
    <source>
        <dbReference type="ARBA" id="ARBA00022801"/>
    </source>
</evidence>
<dbReference type="Proteomes" id="UP001156664">
    <property type="component" value="Unassembled WGS sequence"/>
</dbReference>
<feature type="active site" description="Proton acceptor" evidence="7">
    <location>
        <position position="25"/>
    </location>
</feature>
<evidence type="ECO:0000256" key="6">
    <source>
        <dbReference type="ARBA" id="ARBA00050038"/>
    </source>
</evidence>
<keyword evidence="9" id="KW-1185">Reference proteome</keyword>
<evidence type="ECO:0000256" key="7">
    <source>
        <dbReference type="HAMAP-Rule" id="MF_00083"/>
    </source>
</evidence>
<comment type="caution">
    <text evidence="8">The sequence shown here is derived from an EMBL/GenBank/DDBJ whole genome shotgun (WGS) entry which is preliminary data.</text>
</comment>
<accession>A0ABQ5YTN1</accession>
<feature type="site" description="Discriminates between blocked and unblocked aminoacyl-tRNA" evidence="7">
    <location>
        <position position="15"/>
    </location>
</feature>
<organism evidence="8 9">
    <name type="scientific">Limnobacter litoralis</name>
    <dbReference type="NCBI Taxonomy" id="481366"/>
    <lineage>
        <taxon>Bacteria</taxon>
        <taxon>Pseudomonadati</taxon>
        <taxon>Pseudomonadota</taxon>
        <taxon>Betaproteobacteria</taxon>
        <taxon>Burkholderiales</taxon>
        <taxon>Burkholderiaceae</taxon>
        <taxon>Limnobacter</taxon>
    </lineage>
</organism>
<feature type="site" description="Stabilizes the basic form of H active site to accept a proton" evidence="7">
    <location>
        <position position="98"/>
    </location>
</feature>